<accession>A0A812KTE8</accession>
<dbReference type="EMBL" id="CAJNDS010000779">
    <property type="protein sequence ID" value="CAE7233142.1"/>
    <property type="molecule type" value="Genomic_DNA"/>
</dbReference>
<feature type="region of interest" description="Disordered" evidence="7">
    <location>
        <begin position="714"/>
        <end position="736"/>
    </location>
</feature>
<protein>
    <recommendedName>
        <fullName evidence="1">catechol O-methyltransferase</fullName>
        <ecNumber evidence="1">2.1.1.6</ecNumber>
    </recommendedName>
</protein>
<proteinExistence type="inferred from homology"/>
<keyword evidence="8" id="KW-0472">Membrane</keyword>
<dbReference type="AlphaFoldDB" id="A0A812KTE8"/>
<feature type="region of interest" description="Disordered" evidence="7">
    <location>
        <begin position="1027"/>
        <end position="1249"/>
    </location>
</feature>
<feature type="compositionally biased region" description="Low complexity" evidence="7">
    <location>
        <begin position="1079"/>
        <end position="1089"/>
    </location>
</feature>
<feature type="transmembrane region" description="Helical" evidence="8">
    <location>
        <begin position="77"/>
        <end position="100"/>
    </location>
</feature>
<feature type="compositionally biased region" description="Acidic residues" evidence="7">
    <location>
        <begin position="1183"/>
        <end position="1194"/>
    </location>
</feature>
<evidence type="ECO:0000313" key="10">
    <source>
        <dbReference type="Proteomes" id="UP000604046"/>
    </source>
</evidence>
<keyword evidence="8" id="KW-0812">Transmembrane</keyword>
<feature type="compositionally biased region" description="Basic and acidic residues" evidence="7">
    <location>
        <begin position="798"/>
        <end position="811"/>
    </location>
</feature>
<feature type="compositionally biased region" description="Basic and acidic residues" evidence="7">
    <location>
        <begin position="714"/>
        <end position="723"/>
    </location>
</feature>
<dbReference type="OrthoDB" id="435848at2759"/>
<dbReference type="PANTHER" id="PTHR43836:SF2">
    <property type="entry name" value="CATECHOL O-METHYLTRANSFERASE 1-RELATED"/>
    <property type="match status" value="1"/>
</dbReference>
<evidence type="ECO:0000256" key="5">
    <source>
        <dbReference type="ARBA" id="ARBA00022939"/>
    </source>
</evidence>
<dbReference type="PROSITE" id="PS51682">
    <property type="entry name" value="SAM_OMT_I"/>
    <property type="match status" value="1"/>
</dbReference>
<evidence type="ECO:0000256" key="7">
    <source>
        <dbReference type="SAM" id="MobiDB-lite"/>
    </source>
</evidence>
<dbReference type="InterPro" id="IPR002935">
    <property type="entry name" value="SAM_O-MeTrfase"/>
</dbReference>
<evidence type="ECO:0000313" key="9">
    <source>
        <dbReference type="EMBL" id="CAE7233142.1"/>
    </source>
</evidence>
<comment type="similarity">
    <text evidence="6">Belongs to the class I-like SAM-binding methyltransferase superfamily. Cation-dependent O-methyltransferase family.</text>
</comment>
<evidence type="ECO:0000256" key="2">
    <source>
        <dbReference type="ARBA" id="ARBA00022603"/>
    </source>
</evidence>
<keyword evidence="8" id="KW-1133">Transmembrane helix</keyword>
<dbReference type="EC" id="2.1.1.6" evidence="1"/>
<evidence type="ECO:0000256" key="3">
    <source>
        <dbReference type="ARBA" id="ARBA00022679"/>
    </source>
</evidence>
<evidence type="ECO:0000256" key="6">
    <source>
        <dbReference type="ARBA" id="ARBA00023453"/>
    </source>
</evidence>
<keyword evidence="5" id="KW-0128">Catecholamine metabolism</keyword>
<feature type="compositionally biased region" description="Low complexity" evidence="7">
    <location>
        <begin position="1159"/>
        <end position="1174"/>
    </location>
</feature>
<keyword evidence="10" id="KW-1185">Reference proteome</keyword>
<evidence type="ECO:0000256" key="1">
    <source>
        <dbReference type="ARBA" id="ARBA00012880"/>
    </source>
</evidence>
<dbReference type="GO" id="GO:0006584">
    <property type="term" value="P:catecholamine metabolic process"/>
    <property type="evidence" value="ECO:0007669"/>
    <property type="project" value="UniProtKB-KW"/>
</dbReference>
<reference evidence="9" key="1">
    <citation type="submission" date="2021-02" db="EMBL/GenBank/DDBJ databases">
        <authorList>
            <person name="Dougan E. K."/>
            <person name="Rhodes N."/>
            <person name="Thang M."/>
            <person name="Chan C."/>
        </authorList>
    </citation>
    <scope>NUCLEOTIDE SEQUENCE</scope>
</reference>
<dbReference type="Proteomes" id="UP000604046">
    <property type="component" value="Unassembled WGS sequence"/>
</dbReference>
<dbReference type="PANTHER" id="PTHR43836">
    <property type="entry name" value="CATECHOL O-METHYLTRANSFERASE 1-RELATED"/>
    <property type="match status" value="1"/>
</dbReference>
<evidence type="ECO:0000256" key="4">
    <source>
        <dbReference type="ARBA" id="ARBA00022691"/>
    </source>
</evidence>
<dbReference type="GO" id="GO:0032259">
    <property type="term" value="P:methylation"/>
    <property type="evidence" value="ECO:0007669"/>
    <property type="project" value="UniProtKB-KW"/>
</dbReference>
<evidence type="ECO:0000256" key="8">
    <source>
        <dbReference type="SAM" id="Phobius"/>
    </source>
</evidence>
<feature type="compositionally biased region" description="Acidic residues" evidence="7">
    <location>
        <begin position="1240"/>
        <end position="1249"/>
    </location>
</feature>
<keyword evidence="2" id="KW-0489">Methyltransferase</keyword>
<keyword evidence="3" id="KW-0808">Transferase</keyword>
<feature type="region of interest" description="Disordered" evidence="7">
    <location>
        <begin position="769"/>
        <end position="817"/>
    </location>
</feature>
<sequence length="1249" mass="132768">MKATHCGAAAMRHVCRVKAAWATCFLQPNSCRASRKNETTLSMKKQLIVADALGQCAAVTVLESTDETSSWTMLDAWLWMLSIAVLLMTVTSVLLSVALVCYCYKSCGFGHGNKEMEETLEKSKVQYLQFPYTIAFDGVSRQTKDESSVFQIHRQTGGAAVVQQKEPEQVPAPQTPFQQNLSGPVNVRVHLSSSSEQQLSPPVHAPSISDVEELEYGTEAVRNCAWAFACVELHDPNLVRALTHACRGGKLWTFQADEFCAIAWAFAKFRAVDQEVQQDLLVIARQRVEEVDNVSFVNLLTSLLAMLDASKPTNGDAGMSELDRKSSSRQLVGLLEASLADREALSPQQLATTCRALARSGFYEEAQRIAKDAAEPRVLSALISAAEHAGDAGRCAELWKRLAAAAPSAALRGAAAFCASRWAVDGALPDSQRLVEELCGLQQPFSTLGELLGGTPAAAAGAAAAVGELGLGSSCGSAEFAELGGLLEAVLGSGSPGNPAKTLRAAHAFGVRCSALDASLGPRAAILDEFTARLPQLVVEIGGGCGILAAHLAARVQEYGGRVVSIESDPFYLAAARCIAHFAGLSSSLQLLLGESADCLPQLLEARGPSSVDVLVLRGNREGQYLSELRRVEDLGLFTSGCVIADHMLQYGSPQFLAEMSRSPKFSLELVEVEEAGPGGSDWVALCAVRARLQDEPPAERDLPPGLASLRASAEEAWRRRGDGGTATGAGKLSGKLAPERFRQKLANFARHLNLEPSRRFLGVTVAPLPESSKDAPRRPLLAPGPSPAEISLAQPEQRSDAKASGPEHDALAASRSPVAQQYVRALDLKRWLTSVDPTGGCLHYLSAAQERHETSELLAKAYVQESEGRCMLKPDFFSDLDVAEEHRPRFLRWFADNCGAEGVLDAGTPAADGDVATEASTLPCAQAASLEDAAIDLRHLPFSDWLASMDPRMALQQYLPVIQESYDTVSQIATTYTTVDASETPTKRLDEQMFEDFGVEDPAHRALFRSWFVRFCGVRPAGVVEEEDPATPHFGPEGEDGKEPGTAGEPQAEPVGPPQCGAPAAAPDEEVGEAADRGSPPSKGPSGSFFDFEELPETSPSSSVEPALEVADATTPAAPEGAAEEAQPRESSGMFDFDQLDVAQHLVDQPAGSEPLREPAAAELVADAGAEEATQSTMPTAEEGEAPAADTEEAPLGTAHTAEEGKAPAADTEQEGEAPAADTEEDQEESKPSGGGFFDFDDLEEAGG</sequence>
<name>A0A812KTE8_9DINO</name>
<feature type="compositionally biased region" description="Acidic residues" evidence="7">
    <location>
        <begin position="1213"/>
        <end position="1229"/>
    </location>
</feature>
<comment type="caution">
    <text evidence="9">The sequence shown here is derived from an EMBL/GenBank/DDBJ whole genome shotgun (WGS) entry which is preliminary data.</text>
</comment>
<gene>
    <name evidence="9" type="primary">Comt</name>
    <name evidence="9" type="ORF">SNAT2548_LOCUS9703</name>
</gene>
<dbReference type="SUPFAM" id="SSF53335">
    <property type="entry name" value="S-adenosyl-L-methionine-dependent methyltransferases"/>
    <property type="match status" value="1"/>
</dbReference>
<dbReference type="GO" id="GO:0016206">
    <property type="term" value="F:catechol O-methyltransferase activity"/>
    <property type="evidence" value="ECO:0007669"/>
    <property type="project" value="UniProtKB-EC"/>
</dbReference>
<feature type="compositionally biased region" description="Low complexity" evidence="7">
    <location>
        <begin position="1112"/>
        <end position="1126"/>
    </location>
</feature>
<organism evidence="9 10">
    <name type="scientific">Symbiodinium natans</name>
    <dbReference type="NCBI Taxonomy" id="878477"/>
    <lineage>
        <taxon>Eukaryota</taxon>
        <taxon>Sar</taxon>
        <taxon>Alveolata</taxon>
        <taxon>Dinophyceae</taxon>
        <taxon>Suessiales</taxon>
        <taxon>Symbiodiniaceae</taxon>
        <taxon>Symbiodinium</taxon>
    </lineage>
</organism>
<dbReference type="Gene3D" id="3.40.50.150">
    <property type="entry name" value="Vaccinia Virus protein VP39"/>
    <property type="match status" value="1"/>
</dbReference>
<dbReference type="InterPro" id="IPR029063">
    <property type="entry name" value="SAM-dependent_MTases_sf"/>
</dbReference>
<keyword evidence="4" id="KW-0949">S-adenosyl-L-methionine</keyword>